<evidence type="ECO:0000313" key="3">
    <source>
        <dbReference type="EMBL" id="CAF5128397.1"/>
    </source>
</evidence>
<evidence type="ECO:0000313" key="4">
    <source>
        <dbReference type="Proteomes" id="UP000663873"/>
    </source>
</evidence>
<dbReference type="Proteomes" id="UP000663873">
    <property type="component" value="Unassembled WGS sequence"/>
</dbReference>
<dbReference type="EMBL" id="CAJOBR010083461">
    <property type="protein sequence ID" value="CAF5128397.1"/>
    <property type="molecule type" value="Genomic_DNA"/>
</dbReference>
<accession>A0A821Z3B8</accession>
<evidence type="ECO:0008006" key="5">
    <source>
        <dbReference type="Google" id="ProtNLM"/>
    </source>
</evidence>
<reference evidence="1" key="1">
    <citation type="submission" date="2021-02" db="EMBL/GenBank/DDBJ databases">
        <authorList>
            <person name="Nowell W R."/>
        </authorList>
    </citation>
    <scope>NUCLEOTIDE SEQUENCE</scope>
</reference>
<keyword evidence="4" id="KW-1185">Reference proteome</keyword>
<evidence type="ECO:0000313" key="1">
    <source>
        <dbReference type="EMBL" id="CAF4974990.1"/>
    </source>
</evidence>
<dbReference type="EMBL" id="CAJOBP010101863">
    <property type="protein sequence ID" value="CAF4978482.1"/>
    <property type="molecule type" value="Genomic_DNA"/>
</dbReference>
<evidence type="ECO:0000313" key="2">
    <source>
        <dbReference type="EMBL" id="CAF4978482.1"/>
    </source>
</evidence>
<name>A0A821Z3B8_9BILA</name>
<gene>
    <name evidence="3" type="ORF">QYT958_LOCUS46574</name>
    <name evidence="1" type="ORF">UJA718_LOCUS48977</name>
    <name evidence="2" type="ORF">UJA718_LOCUS49170</name>
</gene>
<dbReference type="Proteomes" id="UP000663848">
    <property type="component" value="Unassembled WGS sequence"/>
</dbReference>
<dbReference type="AlphaFoldDB" id="A0A821Z3B8"/>
<dbReference type="EMBL" id="CAJOBP010100553">
    <property type="protein sequence ID" value="CAF4974990.1"/>
    <property type="molecule type" value="Genomic_DNA"/>
</dbReference>
<feature type="non-terminal residue" evidence="1">
    <location>
        <position position="32"/>
    </location>
</feature>
<sequence length="32" mass="3619">MFISMRIKFVTDRVRQQDTDGDGLIDNGGFAD</sequence>
<comment type="caution">
    <text evidence="1">The sequence shown here is derived from an EMBL/GenBank/DDBJ whole genome shotgun (WGS) entry which is preliminary data.</text>
</comment>
<protein>
    <recommendedName>
        <fullName evidence="5">EF-hand domain-containing protein</fullName>
    </recommendedName>
</protein>
<organism evidence="1 4">
    <name type="scientific">Rotaria socialis</name>
    <dbReference type="NCBI Taxonomy" id="392032"/>
    <lineage>
        <taxon>Eukaryota</taxon>
        <taxon>Metazoa</taxon>
        <taxon>Spiralia</taxon>
        <taxon>Gnathifera</taxon>
        <taxon>Rotifera</taxon>
        <taxon>Eurotatoria</taxon>
        <taxon>Bdelloidea</taxon>
        <taxon>Philodinida</taxon>
        <taxon>Philodinidae</taxon>
        <taxon>Rotaria</taxon>
    </lineage>
</organism>
<proteinExistence type="predicted"/>